<dbReference type="InterPro" id="IPR003165">
    <property type="entry name" value="Piwi"/>
</dbReference>
<dbReference type="EMBL" id="JYDW01000181">
    <property type="protein sequence ID" value="KRZ52842.1"/>
    <property type="molecule type" value="Genomic_DNA"/>
</dbReference>
<sequence length="363" mass="40636">LCFDPYAISFLTTPYSVGQEESCYSVTVTMLQEFCLQIIRTCRSTGIVMPDRPKYYEQAQKNDSVEMVFKRIADKCDRDGIKWDLVFVALFSSEQYAQVKSCGDITFGLVTQCLLPRTISDVAVKKSYSTMLNIAMKINMKIGGINTKLQEDEVLDNYLYKNNALVIGVDVVHSSAVETHLPSIASVVGNVDGSVTKFHASVKIQPAKQELITGFIEQFSDRLLEYVDVNGTAPKNIIVYRDGVSEGQFMQGTSRPTRYYVLFDESNMDVNAMQSITYYLCHLYGRCARSVSIPAPVYFADLACARARYHILAALNSGLVEKFSDEDSKRTISNSSSKAESVKTELANIIALHKRVKKVMYFA</sequence>
<dbReference type="InterPro" id="IPR036397">
    <property type="entry name" value="RNaseH_sf"/>
</dbReference>
<evidence type="ECO:0000313" key="3">
    <source>
        <dbReference type="Proteomes" id="UP000054721"/>
    </source>
</evidence>
<gene>
    <name evidence="2" type="primary">tag-76</name>
    <name evidence="2" type="ORF">T02_16367</name>
</gene>
<feature type="domain" description="Piwi" evidence="1">
    <location>
        <begin position="252"/>
        <end position="312"/>
    </location>
</feature>
<keyword evidence="3" id="KW-1185">Reference proteome</keyword>
<comment type="caution">
    <text evidence="2">The sequence shown here is derived from an EMBL/GenBank/DDBJ whole genome shotgun (WGS) entry which is preliminary data.</text>
</comment>
<dbReference type="Pfam" id="PF02171">
    <property type="entry name" value="Piwi"/>
    <property type="match status" value="1"/>
</dbReference>
<feature type="non-terminal residue" evidence="2">
    <location>
        <position position="1"/>
    </location>
</feature>
<proteinExistence type="predicted"/>
<evidence type="ECO:0000313" key="2">
    <source>
        <dbReference type="EMBL" id="KRZ52842.1"/>
    </source>
</evidence>
<dbReference type="Gene3D" id="3.40.50.2300">
    <property type="match status" value="1"/>
</dbReference>
<name>A0A0V1KZV5_9BILA</name>
<dbReference type="SMART" id="SM00950">
    <property type="entry name" value="Piwi"/>
    <property type="match status" value="1"/>
</dbReference>
<protein>
    <recommendedName>
        <fullName evidence="1">Piwi domain-containing protein</fullName>
    </recommendedName>
</protein>
<dbReference type="Gene3D" id="3.30.420.10">
    <property type="entry name" value="Ribonuclease H-like superfamily/Ribonuclease H"/>
    <property type="match status" value="2"/>
</dbReference>
<dbReference type="PANTHER" id="PTHR22891">
    <property type="entry name" value="EUKARYOTIC TRANSLATION INITIATION FACTOR 2C"/>
    <property type="match status" value="1"/>
</dbReference>
<dbReference type="OrthoDB" id="5971213at2759"/>
<organism evidence="2 3">
    <name type="scientific">Trichinella nativa</name>
    <dbReference type="NCBI Taxonomy" id="6335"/>
    <lineage>
        <taxon>Eukaryota</taxon>
        <taxon>Metazoa</taxon>
        <taxon>Ecdysozoa</taxon>
        <taxon>Nematoda</taxon>
        <taxon>Enoplea</taxon>
        <taxon>Dorylaimia</taxon>
        <taxon>Trichinellida</taxon>
        <taxon>Trichinellidae</taxon>
        <taxon>Trichinella</taxon>
    </lineage>
</organism>
<dbReference type="SUPFAM" id="SSF53098">
    <property type="entry name" value="Ribonuclease H-like"/>
    <property type="match status" value="1"/>
</dbReference>
<dbReference type="Proteomes" id="UP000054721">
    <property type="component" value="Unassembled WGS sequence"/>
</dbReference>
<accession>A0A0V1KZV5</accession>
<dbReference type="PROSITE" id="PS50822">
    <property type="entry name" value="PIWI"/>
    <property type="match status" value="2"/>
</dbReference>
<evidence type="ECO:0000259" key="1">
    <source>
        <dbReference type="PROSITE" id="PS50822"/>
    </source>
</evidence>
<dbReference type="InterPro" id="IPR012337">
    <property type="entry name" value="RNaseH-like_sf"/>
</dbReference>
<feature type="domain" description="Piwi" evidence="1">
    <location>
        <begin position="85"/>
        <end position="251"/>
    </location>
</feature>
<reference evidence="2 3" key="1">
    <citation type="submission" date="2015-05" db="EMBL/GenBank/DDBJ databases">
        <title>Evolution of Trichinella species and genotypes.</title>
        <authorList>
            <person name="Korhonen P.K."/>
            <person name="Edoardo P."/>
            <person name="Giuseppe L.R."/>
            <person name="Gasser R.B."/>
        </authorList>
    </citation>
    <scope>NUCLEOTIDE SEQUENCE [LARGE SCALE GENOMIC DNA]</scope>
    <source>
        <strain evidence="2">ISS10</strain>
    </source>
</reference>
<dbReference type="AlphaFoldDB" id="A0A0V1KZV5"/>
<dbReference type="GO" id="GO:0003676">
    <property type="term" value="F:nucleic acid binding"/>
    <property type="evidence" value="ECO:0007669"/>
    <property type="project" value="InterPro"/>
</dbReference>